<reference evidence="1" key="2">
    <citation type="submission" date="2020-05" db="UniProtKB">
        <authorList>
            <consortium name="EnsemblMetazoa"/>
        </authorList>
    </citation>
    <scope>IDENTIFICATION</scope>
    <source>
        <strain evidence="1">IAEA</strain>
    </source>
</reference>
<sequence length="247" mass="28808">MKISLKISKQFSPLPVGIGLEFQSGFENAFALEDEEFLHEARVFVKKGEIQVAPICAFSIECEATTSILQFKCQIFILIVVRSNIEIFFEYLQHTQAHMASYEKKGIINLENIYASSDLYRRRVKSETNDCSNNAKSKSSVERINPNFTRLHHLLRDNRSFRDLKRLNIIYPIRSTRESRNFVDTLMGVTRGINLKIDRPTEVIIHDEHYLTYVRDREKYCRHHPQLPLCLMPNLPTMLKDILLSCI</sequence>
<proteinExistence type="predicted"/>
<evidence type="ECO:0000313" key="1">
    <source>
        <dbReference type="EnsemblMetazoa" id="GPAI011221-PA"/>
    </source>
</evidence>
<name>A0A1A9ZDA0_GLOPL</name>
<evidence type="ECO:0000313" key="2">
    <source>
        <dbReference type="Proteomes" id="UP000092445"/>
    </source>
</evidence>
<dbReference type="STRING" id="7398.A0A1A9ZDA0"/>
<accession>A0A1A9ZDA0</accession>
<dbReference type="Proteomes" id="UP000092445">
    <property type="component" value="Unassembled WGS sequence"/>
</dbReference>
<protein>
    <submittedName>
        <fullName evidence="1">Uncharacterized protein</fullName>
    </submittedName>
</protein>
<dbReference type="VEuPathDB" id="VectorBase:GPAI011221"/>
<dbReference type="EnsemblMetazoa" id="GPAI011221-RA">
    <property type="protein sequence ID" value="GPAI011221-PA"/>
    <property type="gene ID" value="GPAI011221"/>
</dbReference>
<dbReference type="AlphaFoldDB" id="A0A1A9ZDA0"/>
<reference evidence="2" key="1">
    <citation type="submission" date="2014-03" db="EMBL/GenBank/DDBJ databases">
        <authorList>
            <person name="Aksoy S."/>
            <person name="Warren W."/>
            <person name="Wilson R.K."/>
        </authorList>
    </citation>
    <scope>NUCLEOTIDE SEQUENCE [LARGE SCALE GENOMIC DNA]</scope>
    <source>
        <strain evidence="2">IAEA</strain>
    </source>
</reference>
<keyword evidence="2" id="KW-1185">Reference proteome</keyword>
<organism evidence="1 2">
    <name type="scientific">Glossina pallidipes</name>
    <name type="common">Tsetse fly</name>
    <dbReference type="NCBI Taxonomy" id="7398"/>
    <lineage>
        <taxon>Eukaryota</taxon>
        <taxon>Metazoa</taxon>
        <taxon>Ecdysozoa</taxon>
        <taxon>Arthropoda</taxon>
        <taxon>Hexapoda</taxon>
        <taxon>Insecta</taxon>
        <taxon>Pterygota</taxon>
        <taxon>Neoptera</taxon>
        <taxon>Endopterygota</taxon>
        <taxon>Diptera</taxon>
        <taxon>Brachycera</taxon>
        <taxon>Muscomorpha</taxon>
        <taxon>Hippoboscoidea</taxon>
        <taxon>Glossinidae</taxon>
        <taxon>Glossina</taxon>
    </lineage>
</organism>